<dbReference type="InterPro" id="IPR051788">
    <property type="entry name" value="MFS_Transporter"/>
</dbReference>
<dbReference type="eggNOG" id="COG2223">
    <property type="taxonomic scope" value="Bacteria"/>
</dbReference>
<dbReference type="PANTHER" id="PTHR23514:SF13">
    <property type="entry name" value="INNER MEMBRANE PROTEIN YBJJ"/>
    <property type="match status" value="1"/>
</dbReference>
<dbReference type="KEGG" id="msch:N508_001080"/>
<sequence>MNNISFKHRISTYTGYIILGLAFGLWAMLVPFVKDSLSVNKAELGLLLLQIAFGSVISMFFTGWTAAKIGCRKTVILSSSLLIICLLVLSISGNIFITAVFMFLFGAGIGMLDVTLNIQGAIVEDGMKKHLMAGFHSMYSFGVFFGILIVTYLLKHFTHITAVFIITGFIFILLVLSIPALLNYGGEVPQKLFIKPARILFILGIICFTAFAAEGVILDWSALFMREVRKIEPQYAGYSFSLFYITMGICRLFGDKIANRFSIKNILFASSMTAVTGILIMLYIPHSWASFIGFTLAGAGLANIVPVTISASGIYKGNMPLSIAVSAVSTIGYFGTLFGPAVMGFVSEMTNLTTAFTLIACLIFLITFLSKGFK</sequence>
<dbReference type="Gene3D" id="1.20.1250.20">
    <property type="entry name" value="MFS general substrate transporter like domains"/>
    <property type="match status" value="2"/>
</dbReference>
<keyword evidence="4" id="KW-0472">Membrane</keyword>
<dbReference type="InterPro" id="IPR036259">
    <property type="entry name" value="MFS_trans_sf"/>
</dbReference>
<dbReference type="EMBL" id="CP097562">
    <property type="protein sequence ID" value="USF24005.1"/>
    <property type="molecule type" value="Genomic_DNA"/>
</dbReference>
<evidence type="ECO:0000313" key="6">
    <source>
        <dbReference type="Proteomes" id="UP000017429"/>
    </source>
</evidence>
<dbReference type="Proteomes" id="UP000017429">
    <property type="component" value="Chromosome"/>
</dbReference>
<dbReference type="RefSeq" id="WP_023275376.1">
    <property type="nucleotide sequence ID" value="NZ_CP097562.1"/>
</dbReference>
<reference evidence="5" key="3">
    <citation type="submission" date="2022-06" db="EMBL/GenBank/DDBJ databases">
        <title>Resources to Facilitate Use of the Altered Schaedler Flora (ASF) Mouse Model to Study Microbiome Function.</title>
        <authorList>
            <person name="Proctor A."/>
            <person name="Parvinroo S."/>
            <person name="Richie T."/>
            <person name="Jia X."/>
            <person name="Lee S.T.M."/>
            <person name="Karp P.D."/>
            <person name="Paley S."/>
            <person name="Kostic A.D."/>
            <person name="Pierre J.F."/>
            <person name="Wannemuehler M.J."/>
            <person name="Phillips G.J."/>
        </authorList>
    </citation>
    <scope>NUCLEOTIDE SEQUENCE</scope>
    <source>
        <strain evidence="5">ASF457</strain>
    </source>
</reference>
<keyword evidence="6" id="KW-1185">Reference proteome</keyword>
<evidence type="ECO:0000256" key="2">
    <source>
        <dbReference type="ARBA" id="ARBA00022692"/>
    </source>
</evidence>
<comment type="subcellular location">
    <subcellularLocation>
        <location evidence="1">Membrane</location>
        <topology evidence="1">Multi-pass membrane protein</topology>
    </subcellularLocation>
</comment>
<evidence type="ECO:0000313" key="5">
    <source>
        <dbReference type="EMBL" id="USF24005.1"/>
    </source>
</evidence>
<protein>
    <submittedName>
        <fullName evidence="5">Inner membrane protein YbjJ</fullName>
    </submittedName>
</protein>
<dbReference type="SUPFAM" id="SSF103473">
    <property type="entry name" value="MFS general substrate transporter"/>
    <property type="match status" value="1"/>
</dbReference>
<dbReference type="PROSITE" id="PS50850">
    <property type="entry name" value="MFS"/>
    <property type="match status" value="1"/>
</dbReference>
<dbReference type="CDD" id="cd17393">
    <property type="entry name" value="MFS_MosC_like"/>
    <property type="match status" value="1"/>
</dbReference>
<dbReference type="PANTHER" id="PTHR23514">
    <property type="entry name" value="BYPASS OF STOP CODON PROTEIN 6"/>
    <property type="match status" value="1"/>
</dbReference>
<organism evidence="5 6">
    <name type="scientific">Mucispirillum schaedleri ASF457</name>
    <dbReference type="NCBI Taxonomy" id="1379858"/>
    <lineage>
        <taxon>Bacteria</taxon>
        <taxon>Pseudomonadati</taxon>
        <taxon>Deferribacterota</taxon>
        <taxon>Deferribacteres</taxon>
        <taxon>Deferribacterales</taxon>
        <taxon>Mucispirillaceae</taxon>
        <taxon>Mucispirillum</taxon>
    </lineage>
</organism>
<dbReference type="AlphaFoldDB" id="V2QD93"/>
<dbReference type="InterPro" id="IPR011701">
    <property type="entry name" value="MFS"/>
</dbReference>
<reference evidence="5" key="1">
    <citation type="journal article" date="2014" name="Genome Announc.">
        <title>Draft genome sequences of the altered schaedler flora, a defined bacterial community from gnotobiotic mice.</title>
        <authorList>
            <person name="Wannemuehler M.J."/>
            <person name="Overstreet A.M."/>
            <person name="Ward D.V."/>
            <person name="Phillips G.J."/>
        </authorList>
    </citation>
    <scope>NUCLEOTIDE SEQUENCE</scope>
    <source>
        <strain evidence="5">ASF457</strain>
    </source>
</reference>
<reference evidence="5" key="2">
    <citation type="submission" date="2022-05" db="EMBL/GenBank/DDBJ databases">
        <authorList>
            <person name="Proctor A.L."/>
            <person name="Phillips G.J."/>
            <person name="Wannemuehler M.J."/>
        </authorList>
    </citation>
    <scope>NUCLEOTIDE SEQUENCE</scope>
    <source>
        <strain evidence="5">ASF457</strain>
    </source>
</reference>
<evidence type="ECO:0000256" key="4">
    <source>
        <dbReference type="ARBA" id="ARBA00023136"/>
    </source>
</evidence>
<gene>
    <name evidence="5" type="primary">ybjJ</name>
    <name evidence="5" type="ORF">N508_001080</name>
</gene>
<proteinExistence type="predicted"/>
<keyword evidence="2" id="KW-0812">Transmembrane</keyword>
<dbReference type="InterPro" id="IPR020846">
    <property type="entry name" value="MFS_dom"/>
</dbReference>
<evidence type="ECO:0000256" key="1">
    <source>
        <dbReference type="ARBA" id="ARBA00004141"/>
    </source>
</evidence>
<name>V2QD93_9BACT</name>
<keyword evidence="3" id="KW-1133">Transmembrane helix</keyword>
<dbReference type="Pfam" id="PF07690">
    <property type="entry name" value="MFS_1"/>
    <property type="match status" value="1"/>
</dbReference>
<accession>V2QD93</accession>
<dbReference type="OrthoDB" id="9810941at2"/>
<evidence type="ECO:0000256" key="3">
    <source>
        <dbReference type="ARBA" id="ARBA00022989"/>
    </source>
</evidence>
<dbReference type="GO" id="GO:0022857">
    <property type="term" value="F:transmembrane transporter activity"/>
    <property type="evidence" value="ECO:0007669"/>
    <property type="project" value="InterPro"/>
</dbReference>
<dbReference type="GO" id="GO:0016020">
    <property type="term" value="C:membrane"/>
    <property type="evidence" value="ECO:0007669"/>
    <property type="project" value="UniProtKB-SubCell"/>
</dbReference>